<dbReference type="Proteomes" id="UP000313359">
    <property type="component" value="Unassembled WGS sequence"/>
</dbReference>
<dbReference type="EMBL" id="ML122278">
    <property type="protein sequence ID" value="RPD57954.1"/>
    <property type="molecule type" value="Genomic_DNA"/>
</dbReference>
<evidence type="ECO:0000313" key="1">
    <source>
        <dbReference type="EMBL" id="RPD57954.1"/>
    </source>
</evidence>
<evidence type="ECO:0000313" key="2">
    <source>
        <dbReference type="Proteomes" id="UP000313359"/>
    </source>
</evidence>
<feature type="non-terminal residue" evidence="1">
    <location>
        <position position="1"/>
    </location>
</feature>
<dbReference type="OrthoDB" id="2628807at2759"/>
<sequence length="283" mass="31154">PSSSSATLSTQPGPTATAGQTWRDVCLQTIRNKYAGFQPRNDFDIFTLGTSKYRGPRAELGTWLDSKLAQHIQDTGSLEFVMEKARTLLAMSTDNVTGIKPTRGARNVFLRPIPNSAYSIRLFPGFFAAREYCIDFVHTETGVAVNSPFEFELWAVSNPSAPWLGSGSMRLYSLEDTFKHLMEGDETLPGDEKFVVRDGQTCLLKRPGQRDVRFTVPIRYDPTATAGTEPVDELQFPLPLCSKHGMGSCHVESGSLGDLSCLIHMIHDAVFVDCHLDGVACSL</sequence>
<reference evidence="1" key="1">
    <citation type="journal article" date="2018" name="Genome Biol. Evol.">
        <title>Genomics and development of Lentinus tigrinus, a white-rot wood-decaying mushroom with dimorphic fruiting bodies.</title>
        <authorList>
            <person name="Wu B."/>
            <person name="Xu Z."/>
            <person name="Knudson A."/>
            <person name="Carlson A."/>
            <person name="Chen N."/>
            <person name="Kovaka S."/>
            <person name="LaButti K."/>
            <person name="Lipzen A."/>
            <person name="Pennachio C."/>
            <person name="Riley R."/>
            <person name="Schakwitz W."/>
            <person name="Umezawa K."/>
            <person name="Ohm R.A."/>
            <person name="Grigoriev I.V."/>
            <person name="Nagy L.G."/>
            <person name="Gibbons J."/>
            <person name="Hibbett D."/>
        </authorList>
    </citation>
    <scope>NUCLEOTIDE SEQUENCE [LARGE SCALE GENOMIC DNA]</scope>
    <source>
        <strain evidence="1">ALCF2SS1-6</strain>
    </source>
</reference>
<name>A0A5C2S4U5_9APHY</name>
<dbReference type="AlphaFoldDB" id="A0A5C2S4U5"/>
<proteinExistence type="predicted"/>
<protein>
    <submittedName>
        <fullName evidence="1">Uncharacterized protein</fullName>
    </submittedName>
</protein>
<keyword evidence="2" id="KW-1185">Reference proteome</keyword>
<organism evidence="1 2">
    <name type="scientific">Lentinus tigrinus ALCF2SS1-6</name>
    <dbReference type="NCBI Taxonomy" id="1328759"/>
    <lineage>
        <taxon>Eukaryota</taxon>
        <taxon>Fungi</taxon>
        <taxon>Dikarya</taxon>
        <taxon>Basidiomycota</taxon>
        <taxon>Agaricomycotina</taxon>
        <taxon>Agaricomycetes</taxon>
        <taxon>Polyporales</taxon>
        <taxon>Polyporaceae</taxon>
        <taxon>Lentinus</taxon>
    </lineage>
</organism>
<gene>
    <name evidence="1" type="ORF">L227DRAFT_506144</name>
</gene>
<accession>A0A5C2S4U5</accession>